<dbReference type="InterPro" id="IPR036390">
    <property type="entry name" value="WH_DNA-bd_sf"/>
</dbReference>
<dbReference type="PANTHER" id="PTHR33221">
    <property type="entry name" value="WINGED HELIX-TURN-HELIX TRANSCRIPTIONAL REGULATOR, RRF2 FAMILY"/>
    <property type="match status" value="1"/>
</dbReference>
<organism evidence="1 2">
    <name type="scientific">Rhodonellum ikkaensis</name>
    <dbReference type="NCBI Taxonomy" id="336829"/>
    <lineage>
        <taxon>Bacteria</taxon>
        <taxon>Pseudomonadati</taxon>
        <taxon>Bacteroidota</taxon>
        <taxon>Cytophagia</taxon>
        <taxon>Cytophagales</taxon>
        <taxon>Cytophagaceae</taxon>
        <taxon>Rhodonellum</taxon>
    </lineage>
</organism>
<proteinExistence type="predicted"/>
<accession>A0A1H3RJC9</accession>
<dbReference type="RefSeq" id="WP_019598113.1">
    <property type="nucleotide sequence ID" value="NZ_FNQC01000008.1"/>
</dbReference>
<dbReference type="EMBL" id="FNQC01000008">
    <property type="protein sequence ID" value="SDZ25854.1"/>
    <property type="molecule type" value="Genomic_DNA"/>
</dbReference>
<dbReference type="PROSITE" id="PS51197">
    <property type="entry name" value="HTH_RRF2_2"/>
    <property type="match status" value="1"/>
</dbReference>
<dbReference type="Pfam" id="PF02082">
    <property type="entry name" value="Rrf2"/>
    <property type="match status" value="1"/>
</dbReference>
<keyword evidence="2" id="KW-1185">Reference proteome</keyword>
<dbReference type="InterPro" id="IPR036388">
    <property type="entry name" value="WH-like_DNA-bd_sf"/>
</dbReference>
<dbReference type="Gene3D" id="1.10.10.10">
    <property type="entry name" value="Winged helix-like DNA-binding domain superfamily/Winged helix DNA-binding domain"/>
    <property type="match status" value="1"/>
</dbReference>
<sequence>MFSKTCQYGIRAVIYVCSKSRNSERVGVKEICQAIDAPEFFTGKILQMLAKNKIISSAKGPNGGFYIDEDQKGIALIDIVKAIDGDNLFIGCGLGLNKCSEINPCPMHHEFKVIRDNLKTILSNKSISVLAEEVENGSVTLNRLIG</sequence>
<name>A0A1H3RJC9_9BACT</name>
<gene>
    <name evidence="1" type="ORF">SAMN05444412_108160</name>
</gene>
<dbReference type="InterPro" id="IPR000944">
    <property type="entry name" value="Tscrpt_reg_Rrf2"/>
</dbReference>
<evidence type="ECO:0000313" key="2">
    <source>
        <dbReference type="Proteomes" id="UP000199663"/>
    </source>
</evidence>
<comment type="caution">
    <text evidence="1">The sequence shown here is derived from an EMBL/GenBank/DDBJ whole genome shotgun (WGS) entry which is preliminary data.</text>
</comment>
<protein>
    <submittedName>
        <fullName evidence="1">Transcriptional regulator, BadM/Rrf2 family</fullName>
    </submittedName>
</protein>
<evidence type="ECO:0000313" key="1">
    <source>
        <dbReference type="EMBL" id="SDZ25854.1"/>
    </source>
</evidence>
<reference evidence="1 2" key="1">
    <citation type="submission" date="2016-10" db="EMBL/GenBank/DDBJ databases">
        <authorList>
            <person name="Varghese N."/>
            <person name="Submissions S."/>
        </authorList>
    </citation>
    <scope>NUCLEOTIDE SEQUENCE [LARGE SCALE GENOMIC DNA]</scope>
    <source>
        <strain evidence="1 2">DSM 17997</strain>
    </source>
</reference>
<dbReference type="NCBIfam" id="TIGR00738">
    <property type="entry name" value="rrf2_super"/>
    <property type="match status" value="1"/>
</dbReference>
<dbReference type="PANTHER" id="PTHR33221:SF15">
    <property type="entry name" value="HTH-TYPE TRANSCRIPTIONAL REGULATOR YWGB-RELATED"/>
    <property type="match status" value="1"/>
</dbReference>
<dbReference type="SUPFAM" id="SSF46785">
    <property type="entry name" value="Winged helix' DNA-binding domain"/>
    <property type="match status" value="1"/>
</dbReference>
<dbReference type="Proteomes" id="UP000199663">
    <property type="component" value="Unassembled WGS sequence"/>
</dbReference>